<dbReference type="EMBL" id="CM042031">
    <property type="protein sequence ID" value="KAI3784122.1"/>
    <property type="molecule type" value="Genomic_DNA"/>
</dbReference>
<proteinExistence type="predicted"/>
<accession>A0ACB9GN23</accession>
<protein>
    <submittedName>
        <fullName evidence="1">Uncharacterized protein</fullName>
    </submittedName>
</protein>
<sequence length="981" mass="111555">MLKSISEFSNWKIMMKAYFKFTEHTLWESIAKGPHIPKTANADGLVPIVDPDLYSDEDKKLIERDNRALGSIILALSTELYQNFEQHETAQGLCLRSQDCWSIPCMLIKNTTPDLKNKSLDDIIFLLESNELDAKKRTSDGSSGSKSEKGKGCCEHSSREKVRTTSQIPEDQIVLFGAFMSSYDALQRSIFKRLEKTSSSLVRELVLTKQNSDVITAKNLDILLMSVQKIRIRKLKDEEIENAENEFDEALMAEIEVSKKIAEVASDYALKSDDKGKAAVSTSEENSSDNEVTFDDDSFICSSDCIEKMQNYHAANTFLIAKKDKLKRDLTDKLIDAQSDLIKERVLISKWGMQRKILDNCVDKQRSCFIKDGVGYKAVPHPDHFEPFPEPHVSNDLHRDDNSNFLDLYVSATNNTGHVDEKVSVNDVRSFNEFNKVCILIVHIFLLILLTLCVMFSDWVSEGSSDSTFFDKVVHTTREYIPIHKMSCPLKDVVLDEFGNPLIQYYDLSHERPKKNNFIALENHILTSERENVKHVQIKISTPTKSQNVKGKSNDVKDKLIHVKDKPVQSKGKHMTGQREILNDFRSFEGGFVPFAGNIKGAKKCLFLKPGLVIPKEMIMMRAPRKFNTYMVDMNDHSTLVSISCLLSKATCSESYLWHCRMGHVNLKNMNNLVHKDLVRGLPRKEFIIQESCMSCAKGKHHKKSHPKKTVTTFILPLFLLHMDLFGPVRVKSIAKKSYCLVITDDFSRFSWVFFLASKDETPETIIKFIKRIENICDSKVSIIRKSSISPEQNGPEWVMIQSDNSEDITKSTQAQEEQLEISTTTDETEVQVPVTNDEPFVSEDQLEVSNVQAENDGQSNSFVLKKGFSLRIKHSYHVDKVFKTITIKCVSEKVGKIVIRVNLYKFNQVLFSTITDEVVTNLNVFSFGMFHRVICDRHGGIVVNEPWSSSVVQAVVSQLLLDLQDLRTTAHSSNVLYFTS</sequence>
<reference evidence="1 2" key="2">
    <citation type="journal article" date="2022" name="Mol. Ecol. Resour.">
        <title>The genomes of chicory, endive, great burdock and yacon provide insights into Asteraceae paleo-polyploidization history and plant inulin production.</title>
        <authorList>
            <person name="Fan W."/>
            <person name="Wang S."/>
            <person name="Wang H."/>
            <person name="Wang A."/>
            <person name="Jiang F."/>
            <person name="Liu H."/>
            <person name="Zhao H."/>
            <person name="Xu D."/>
            <person name="Zhang Y."/>
        </authorList>
    </citation>
    <scope>NUCLEOTIDE SEQUENCE [LARGE SCALE GENOMIC DNA]</scope>
    <source>
        <strain evidence="2">cv. Yunnan</strain>
        <tissue evidence="1">Leaves</tissue>
    </source>
</reference>
<comment type="caution">
    <text evidence="1">The sequence shown here is derived from an EMBL/GenBank/DDBJ whole genome shotgun (WGS) entry which is preliminary data.</text>
</comment>
<keyword evidence="2" id="KW-1185">Reference proteome</keyword>
<gene>
    <name evidence="1" type="ORF">L1987_43215</name>
</gene>
<reference evidence="2" key="1">
    <citation type="journal article" date="2022" name="Mol. Ecol. Resour.">
        <title>The genomes of chicory, endive, great burdock and yacon provide insights into Asteraceae palaeo-polyploidization history and plant inulin production.</title>
        <authorList>
            <person name="Fan W."/>
            <person name="Wang S."/>
            <person name="Wang H."/>
            <person name="Wang A."/>
            <person name="Jiang F."/>
            <person name="Liu H."/>
            <person name="Zhao H."/>
            <person name="Xu D."/>
            <person name="Zhang Y."/>
        </authorList>
    </citation>
    <scope>NUCLEOTIDE SEQUENCE [LARGE SCALE GENOMIC DNA]</scope>
    <source>
        <strain evidence="2">cv. Yunnan</strain>
    </source>
</reference>
<organism evidence="1 2">
    <name type="scientific">Smallanthus sonchifolius</name>
    <dbReference type="NCBI Taxonomy" id="185202"/>
    <lineage>
        <taxon>Eukaryota</taxon>
        <taxon>Viridiplantae</taxon>
        <taxon>Streptophyta</taxon>
        <taxon>Embryophyta</taxon>
        <taxon>Tracheophyta</taxon>
        <taxon>Spermatophyta</taxon>
        <taxon>Magnoliopsida</taxon>
        <taxon>eudicotyledons</taxon>
        <taxon>Gunneridae</taxon>
        <taxon>Pentapetalae</taxon>
        <taxon>asterids</taxon>
        <taxon>campanulids</taxon>
        <taxon>Asterales</taxon>
        <taxon>Asteraceae</taxon>
        <taxon>Asteroideae</taxon>
        <taxon>Heliantheae alliance</taxon>
        <taxon>Millerieae</taxon>
        <taxon>Smallanthus</taxon>
    </lineage>
</organism>
<dbReference type="Proteomes" id="UP001056120">
    <property type="component" value="Linkage Group LG14"/>
</dbReference>
<evidence type="ECO:0000313" key="2">
    <source>
        <dbReference type="Proteomes" id="UP001056120"/>
    </source>
</evidence>
<name>A0ACB9GN23_9ASTR</name>
<evidence type="ECO:0000313" key="1">
    <source>
        <dbReference type="EMBL" id="KAI3784122.1"/>
    </source>
</evidence>